<dbReference type="GeneTree" id="ENSGT00940000157096"/>
<evidence type="ECO:0000313" key="3">
    <source>
        <dbReference type="Proteomes" id="UP000694392"/>
    </source>
</evidence>
<dbReference type="InterPro" id="IPR052627">
    <property type="entry name" value="VWA_domain-containing"/>
</dbReference>
<sequence length="229" mass="25202">MPGLYCLPTWSALPLKSSCLKACANGYSLGLTAHLTYINSEQQSVEAVFIYALEESEVVASFEAVTGGRSVTYQIQNRRRAEDCCVDCSPSLSQPLRCTNGKCAAEFPDPYICCLLPYLQPPLSFCSPRFLLPAHPEHSRTVSLTLLNSLPLPDCSSSFLSEFCRYLPPLCSHFLLLPMLLPNFPCLEKPSSSFKFFSVMITPLPSLLCICTTLSQGNKGVRPVSPPYD</sequence>
<protein>
    <recommendedName>
        <fullName evidence="1">VIT domain-containing protein</fullName>
    </recommendedName>
</protein>
<dbReference type="InterPro" id="IPR013694">
    <property type="entry name" value="VIT"/>
</dbReference>
<dbReference type="Proteomes" id="UP000694392">
    <property type="component" value="Unplaced"/>
</dbReference>
<dbReference type="AlphaFoldDB" id="A0A8D0HBU2"/>
<feature type="domain" description="VIT" evidence="1">
    <location>
        <begin position="2"/>
        <end position="79"/>
    </location>
</feature>
<evidence type="ECO:0000259" key="1">
    <source>
        <dbReference type="Pfam" id="PF13757"/>
    </source>
</evidence>
<dbReference type="PANTHER" id="PTHR46299:SF2">
    <property type="entry name" value="VON WILLEBRAND FACTOR A DOMAIN-CONTAINING PROTEIN 5B2"/>
    <property type="match status" value="1"/>
</dbReference>
<keyword evidence="3" id="KW-1185">Reference proteome</keyword>
<organism evidence="2 3">
    <name type="scientific">Sphenodon punctatus</name>
    <name type="common">Tuatara</name>
    <name type="synonym">Hatteria punctata</name>
    <dbReference type="NCBI Taxonomy" id="8508"/>
    <lineage>
        <taxon>Eukaryota</taxon>
        <taxon>Metazoa</taxon>
        <taxon>Chordata</taxon>
        <taxon>Craniata</taxon>
        <taxon>Vertebrata</taxon>
        <taxon>Euteleostomi</taxon>
        <taxon>Lepidosauria</taxon>
        <taxon>Sphenodontia</taxon>
        <taxon>Sphenodontidae</taxon>
        <taxon>Sphenodon</taxon>
    </lineage>
</organism>
<evidence type="ECO:0000313" key="2">
    <source>
        <dbReference type="Ensembl" id="ENSSPUP00000017804.1"/>
    </source>
</evidence>
<dbReference type="Ensembl" id="ENSSPUT00000018962.1">
    <property type="protein sequence ID" value="ENSSPUP00000017804.1"/>
    <property type="gene ID" value="ENSSPUG00000013749.1"/>
</dbReference>
<accession>A0A8D0HBU2</accession>
<reference evidence="2" key="2">
    <citation type="submission" date="2025-09" db="UniProtKB">
        <authorList>
            <consortium name="Ensembl"/>
        </authorList>
    </citation>
    <scope>IDENTIFICATION</scope>
</reference>
<name>A0A8D0HBU2_SPHPU</name>
<reference evidence="2" key="1">
    <citation type="submission" date="2025-08" db="UniProtKB">
        <authorList>
            <consortium name="Ensembl"/>
        </authorList>
    </citation>
    <scope>IDENTIFICATION</scope>
</reference>
<proteinExistence type="predicted"/>
<dbReference type="PANTHER" id="PTHR46299">
    <property type="entry name" value="VON WILLEBRAND FACTOR A DOMAIN-CONTAINING PROTEIN 5B2-RELATED"/>
    <property type="match status" value="1"/>
</dbReference>
<dbReference type="Pfam" id="PF13757">
    <property type="entry name" value="VIT_2"/>
    <property type="match status" value="1"/>
</dbReference>